<dbReference type="SUPFAM" id="SSF51445">
    <property type="entry name" value="(Trans)glycosidases"/>
    <property type="match status" value="1"/>
</dbReference>
<dbReference type="SMART" id="SM00175">
    <property type="entry name" value="RAB"/>
    <property type="match status" value="1"/>
</dbReference>
<dbReference type="InterPro" id="IPR027417">
    <property type="entry name" value="P-loop_NTPase"/>
</dbReference>
<evidence type="ECO:0000256" key="8">
    <source>
        <dbReference type="ARBA" id="ARBA00023277"/>
    </source>
</evidence>
<dbReference type="GO" id="GO:0005525">
    <property type="term" value="F:GTP binding"/>
    <property type="evidence" value="ECO:0007669"/>
    <property type="project" value="UniProtKB-KW"/>
</dbReference>
<dbReference type="PROSITE" id="PS51419">
    <property type="entry name" value="RAB"/>
    <property type="match status" value="1"/>
</dbReference>
<evidence type="ECO:0000256" key="7">
    <source>
        <dbReference type="ARBA" id="ARBA00023136"/>
    </source>
</evidence>
<evidence type="ECO:0000256" key="11">
    <source>
        <dbReference type="ARBA" id="ARBA00049426"/>
    </source>
</evidence>
<dbReference type="GO" id="GO:0005886">
    <property type="term" value="C:plasma membrane"/>
    <property type="evidence" value="ECO:0007669"/>
    <property type="project" value="UniProtKB-SubCell"/>
</dbReference>
<evidence type="ECO:0000256" key="12">
    <source>
        <dbReference type="ARBA" id="ARBA00060176"/>
    </source>
</evidence>
<dbReference type="PRINTS" id="PR00449">
    <property type="entry name" value="RASTRNSFRMNG"/>
</dbReference>
<keyword evidence="8" id="KW-0119">Carbohydrate metabolism</keyword>
<dbReference type="Pfam" id="PF05691">
    <property type="entry name" value="Raffinose_syn"/>
    <property type="match status" value="1"/>
</dbReference>
<dbReference type="Gene3D" id="3.40.50.300">
    <property type="entry name" value="P-loop containing nucleotide triphosphate hydrolases"/>
    <property type="match status" value="1"/>
</dbReference>
<dbReference type="PANTHER" id="PTHR31268">
    <property type="match status" value="1"/>
</dbReference>
<dbReference type="InterPro" id="IPR013785">
    <property type="entry name" value="Aldolase_TIM"/>
</dbReference>
<dbReference type="PROSITE" id="PS51421">
    <property type="entry name" value="RAS"/>
    <property type="match status" value="1"/>
</dbReference>
<proteinExistence type="inferred from homology"/>
<dbReference type="SMART" id="SM00173">
    <property type="entry name" value="RAS"/>
    <property type="match status" value="1"/>
</dbReference>
<protein>
    <recommendedName>
        <fullName evidence="4">galactinol--sucrose galactosyltransferase</fullName>
        <ecNumber evidence="4">2.4.1.82</ecNumber>
    </recommendedName>
</protein>
<dbReference type="PROSITE" id="PS51420">
    <property type="entry name" value="RHO"/>
    <property type="match status" value="1"/>
</dbReference>
<dbReference type="InterPro" id="IPR017853">
    <property type="entry name" value="GH"/>
</dbReference>
<dbReference type="PANTHER" id="PTHR31268:SF26">
    <property type="entry name" value="GALACTINOL--SUCROSE GALACTOSYLTRANSFERASE"/>
    <property type="match status" value="1"/>
</dbReference>
<sequence length="942" mass="104411">MFSSLTKTPQLISSPFYTFLAPHQRLLSKGCCRQWRHSMFVNAKTLLKDGILSVDGKDALRGVPENVVVTPFTASSAFIGASCAHASSRLVFKLGVIQNVRLLCLFRFKIWWMIPRVGNSGRDIPVETQMLLLEARERMDSQSSKEQNSYIIFLPVLDGEFRSSLQGNSSNELELCVESGDPAVVTSQSLNAVFINYGDHPFDLVKESIKFLSEHSGTFSQRETKQMPGMLDCFGWCTWDAFYHSVNPQGIRDGLKSLSEGGTPAKFLIIDDGWQDTVNEFQKDGEPFIEGSQFGGRLISIKENNKFRAIGNVAENGAPISLKDFVSEIKSTFGLKYVYVWHALLGYWGGLDPNASGTKKYDPKLRYPVQSPGNLANARDLSIDAMEKYGIGVIDPAKISEFYDDLHSYLVSQNIDGVKVDVQNILETISSDLGGRVFLTRHFQQELEKSISTNFQDNSIICCMGHSTDSIYHSKQSAITRASDDYYPKNPTTQSLHIAAVAFNSIFLGEIVVPDWDMFYSLHDAAEFHAAARAVGGCGVYVSDKPGQHDFNVLKKLVLPDGSVLRARYPGRPSRDCLFVDPVMDKKSLLKIWNLNKCGGIIGIFNCQGAGSWPGLESEAEEDIIFELSGKVSPSDIEYFEEVSGGPWTQDCAVFRFNTGYLTRLSKEESFDVTLKVLQCEVFTVSPIKFFISYFTLTYGPKKPNKPNSLGPKYVSHAYSSGIILREKKEIVVVCVKRTDWAVVSVGVGKSCLLLQFTDKRFQPVHDLTIGVEFGARMITIDNKPIKLQIWDTAGQESFRSITRSYYRGAAGALLVYDITRRETFNHLASWLEDARQHANANMTIMLIGNKCDLAHRRAVSTEEGEQFAKEHGLIFMEASAKTAQNVEEAFIKTAATIYKKIQDGVFDVSNESYGIKVGYGGIPGPSGGRDGPSAAAGGCCS</sequence>
<evidence type="ECO:0000256" key="4">
    <source>
        <dbReference type="ARBA" id="ARBA00012708"/>
    </source>
</evidence>
<evidence type="ECO:0000256" key="6">
    <source>
        <dbReference type="ARBA" id="ARBA00023134"/>
    </source>
</evidence>
<dbReference type="EMBL" id="CP039345">
    <property type="protein sequence ID" value="QCD77328.1"/>
    <property type="molecule type" value="Genomic_DNA"/>
</dbReference>
<evidence type="ECO:0000313" key="14">
    <source>
        <dbReference type="Proteomes" id="UP000501690"/>
    </source>
</evidence>
<dbReference type="GO" id="GO:0047274">
    <property type="term" value="F:galactinol-sucrose galactosyltransferase activity"/>
    <property type="evidence" value="ECO:0007669"/>
    <property type="project" value="UniProtKB-EC"/>
</dbReference>
<dbReference type="GO" id="GO:0003924">
    <property type="term" value="F:GTPase activity"/>
    <property type="evidence" value="ECO:0007669"/>
    <property type="project" value="InterPro"/>
</dbReference>
<dbReference type="Proteomes" id="UP000501690">
    <property type="component" value="Linkage Group LG1"/>
</dbReference>
<keyword evidence="10" id="KW-0636">Prenylation</keyword>
<dbReference type="InterPro" id="IPR005225">
    <property type="entry name" value="Small_GTP-bd"/>
</dbReference>
<keyword evidence="6" id="KW-0342">GTP-binding</keyword>
<keyword evidence="5" id="KW-0547">Nucleotide-binding</keyword>
<comment type="subcellular location">
    <subcellularLocation>
        <location evidence="1">Cell membrane</location>
        <topology evidence="1">Lipid-anchor</topology>
        <orientation evidence="1">Cytoplasmic side</orientation>
    </subcellularLocation>
</comment>
<keyword evidence="9" id="KW-0449">Lipoprotein</keyword>
<evidence type="ECO:0000256" key="3">
    <source>
        <dbReference type="ARBA" id="ARBA00007240"/>
    </source>
</evidence>
<evidence type="ECO:0000256" key="1">
    <source>
        <dbReference type="ARBA" id="ARBA00004342"/>
    </source>
</evidence>
<keyword evidence="14" id="KW-1185">Reference proteome</keyword>
<evidence type="ECO:0000256" key="9">
    <source>
        <dbReference type="ARBA" id="ARBA00023288"/>
    </source>
</evidence>
<accession>A0A4D6KIU9</accession>
<comment type="similarity">
    <text evidence="3">Belongs to the glycosyl hydrolases 36 family.</text>
</comment>
<evidence type="ECO:0000256" key="10">
    <source>
        <dbReference type="ARBA" id="ARBA00023289"/>
    </source>
</evidence>
<dbReference type="AlphaFoldDB" id="A0A4D6KIU9"/>
<dbReference type="SMART" id="SM00174">
    <property type="entry name" value="RHO"/>
    <property type="match status" value="1"/>
</dbReference>
<dbReference type="InterPro" id="IPR001806">
    <property type="entry name" value="Small_GTPase"/>
</dbReference>
<comment type="similarity">
    <text evidence="2">Belongs to the small GTPase superfamily. Rab family.</text>
</comment>
<comment type="function">
    <text evidence="12">Intracellular vesicle trafficking and protein transport.</text>
</comment>
<organism evidence="13 14">
    <name type="scientific">Vigna unguiculata</name>
    <name type="common">Cowpea</name>
    <dbReference type="NCBI Taxonomy" id="3917"/>
    <lineage>
        <taxon>Eukaryota</taxon>
        <taxon>Viridiplantae</taxon>
        <taxon>Streptophyta</taxon>
        <taxon>Embryophyta</taxon>
        <taxon>Tracheophyta</taxon>
        <taxon>Spermatophyta</taxon>
        <taxon>Magnoliopsida</taxon>
        <taxon>eudicotyledons</taxon>
        <taxon>Gunneridae</taxon>
        <taxon>Pentapetalae</taxon>
        <taxon>rosids</taxon>
        <taxon>fabids</taxon>
        <taxon>Fabales</taxon>
        <taxon>Fabaceae</taxon>
        <taxon>Papilionoideae</taxon>
        <taxon>50 kb inversion clade</taxon>
        <taxon>NPAAA clade</taxon>
        <taxon>indigoferoid/millettioid clade</taxon>
        <taxon>Phaseoleae</taxon>
        <taxon>Vigna</taxon>
    </lineage>
</organism>
<dbReference type="SMART" id="SM00176">
    <property type="entry name" value="RAN"/>
    <property type="match status" value="1"/>
</dbReference>
<dbReference type="SUPFAM" id="SSF52540">
    <property type="entry name" value="P-loop containing nucleoside triphosphate hydrolases"/>
    <property type="match status" value="1"/>
</dbReference>
<reference evidence="13 14" key="1">
    <citation type="submission" date="2019-04" db="EMBL/GenBank/DDBJ databases">
        <title>An improved genome assembly and genetic linkage map for asparagus bean, Vigna unguiculata ssp. sesquipedialis.</title>
        <authorList>
            <person name="Xia Q."/>
            <person name="Zhang R."/>
            <person name="Dong Y."/>
        </authorList>
    </citation>
    <scope>NUCLEOTIDE SEQUENCE [LARGE SCALE GENOMIC DNA]</scope>
    <source>
        <tissue evidence="13">Leaf</tissue>
    </source>
</reference>
<dbReference type="FunFam" id="3.40.50.300:FF:000263">
    <property type="entry name" value="Ras-related protein RABB1c"/>
    <property type="match status" value="1"/>
</dbReference>
<evidence type="ECO:0000256" key="5">
    <source>
        <dbReference type="ARBA" id="ARBA00022741"/>
    </source>
</evidence>
<dbReference type="CDD" id="cd01866">
    <property type="entry name" value="Rab2"/>
    <property type="match status" value="1"/>
</dbReference>
<dbReference type="Gene3D" id="3.20.20.70">
    <property type="entry name" value="Aldolase class I"/>
    <property type="match status" value="1"/>
</dbReference>
<comment type="catalytic activity">
    <reaction evidence="11">
        <text>alpha-D-galactosyl-(1-&gt;3)-1D-myo-inositol + sucrose = raffinose + myo-inositol</text>
        <dbReference type="Rhea" id="RHEA:20161"/>
        <dbReference type="ChEBI" id="CHEBI:16634"/>
        <dbReference type="ChEBI" id="CHEBI:17268"/>
        <dbReference type="ChEBI" id="CHEBI:17505"/>
        <dbReference type="ChEBI" id="CHEBI:17992"/>
        <dbReference type="EC" id="2.4.1.82"/>
    </reaction>
</comment>
<dbReference type="Pfam" id="PF00071">
    <property type="entry name" value="Ras"/>
    <property type="match status" value="1"/>
</dbReference>
<dbReference type="EC" id="2.4.1.82" evidence="4"/>
<dbReference type="FunFam" id="3.20.20.70:FF:000504">
    <property type="entry name" value="Uncharacterized protein"/>
    <property type="match status" value="1"/>
</dbReference>
<gene>
    <name evidence="13" type="ORF">DEO72_LG1g951</name>
</gene>
<name>A0A4D6KIU9_VIGUN</name>
<keyword evidence="7" id="KW-0472">Membrane</keyword>
<dbReference type="InterPro" id="IPR008811">
    <property type="entry name" value="Glycosyl_hydrolases_36"/>
</dbReference>
<evidence type="ECO:0000256" key="2">
    <source>
        <dbReference type="ARBA" id="ARBA00006270"/>
    </source>
</evidence>
<dbReference type="NCBIfam" id="TIGR00231">
    <property type="entry name" value="small_GTP"/>
    <property type="match status" value="1"/>
</dbReference>
<evidence type="ECO:0000313" key="13">
    <source>
        <dbReference type="EMBL" id="QCD77328.1"/>
    </source>
</evidence>